<dbReference type="EMBL" id="JBAHYK010001283">
    <property type="protein sequence ID" value="KAL0568671.1"/>
    <property type="molecule type" value="Genomic_DNA"/>
</dbReference>
<evidence type="ECO:0000313" key="1">
    <source>
        <dbReference type="EMBL" id="KAL0568671.1"/>
    </source>
</evidence>
<evidence type="ECO:0000313" key="2">
    <source>
        <dbReference type="Proteomes" id="UP001465976"/>
    </source>
</evidence>
<organism evidence="1 2">
    <name type="scientific">Marasmius crinis-equi</name>
    <dbReference type="NCBI Taxonomy" id="585013"/>
    <lineage>
        <taxon>Eukaryota</taxon>
        <taxon>Fungi</taxon>
        <taxon>Dikarya</taxon>
        <taxon>Basidiomycota</taxon>
        <taxon>Agaricomycotina</taxon>
        <taxon>Agaricomycetes</taxon>
        <taxon>Agaricomycetidae</taxon>
        <taxon>Agaricales</taxon>
        <taxon>Marasmiineae</taxon>
        <taxon>Marasmiaceae</taxon>
        <taxon>Marasmius</taxon>
    </lineage>
</organism>
<accession>A0ABR3F0U8</accession>
<protein>
    <submittedName>
        <fullName evidence="1">Uncharacterized protein</fullName>
    </submittedName>
</protein>
<proteinExistence type="predicted"/>
<gene>
    <name evidence="1" type="ORF">V5O48_013312</name>
</gene>
<keyword evidence="2" id="KW-1185">Reference proteome</keyword>
<sequence>MSISMNPAIGNQGAASARPLLISRLQVDSLCKDYELTEDQSECLYNMSFLASNSGGPGEITVPQLAIQLMATAVTFSCWNRRFEEDQETEDMHRLMKKMELRLDENSNLSRDQNRLLQLAGGTLVYNPARTSYCNLGEDLYAHVEANNATLGLAEFFDTPARARSLANSCDSMARSVRNALKLVLVNSLLHNKSLDQVTAELNKTYAGGNVGYNEYAVRFRNALLRRVLIENPVLFLGFVPGETLAESRKRARATGARLLHKHDYWAVVDRWYEEKLKSWGTDMTQGEWKQFIDETLRKENEGYADALAIGIMLVKKPAPPPGSIAGPSNGLGSFIDAMTGGASV</sequence>
<name>A0ABR3F0U8_9AGAR</name>
<reference evidence="1 2" key="1">
    <citation type="submission" date="2024-02" db="EMBL/GenBank/DDBJ databases">
        <title>A draft genome for the cacao thread blight pathogen Marasmius crinis-equi.</title>
        <authorList>
            <person name="Cohen S.P."/>
            <person name="Baruah I.K."/>
            <person name="Amoako-Attah I."/>
            <person name="Bukari Y."/>
            <person name="Meinhardt L.W."/>
            <person name="Bailey B.A."/>
        </authorList>
    </citation>
    <scope>NUCLEOTIDE SEQUENCE [LARGE SCALE GENOMIC DNA]</scope>
    <source>
        <strain evidence="1 2">GH-76</strain>
    </source>
</reference>
<dbReference type="Proteomes" id="UP001465976">
    <property type="component" value="Unassembled WGS sequence"/>
</dbReference>
<comment type="caution">
    <text evidence="1">The sequence shown here is derived from an EMBL/GenBank/DDBJ whole genome shotgun (WGS) entry which is preliminary data.</text>
</comment>